<feature type="region of interest" description="Disordered" evidence="1">
    <location>
        <begin position="186"/>
        <end position="211"/>
    </location>
</feature>
<evidence type="ECO:0000313" key="2">
    <source>
        <dbReference type="EMBL" id="VFJ59000.1"/>
    </source>
</evidence>
<proteinExistence type="predicted"/>
<dbReference type="EMBL" id="CAADFD010000045">
    <property type="protein sequence ID" value="VFJ59000.1"/>
    <property type="molecule type" value="Genomic_DNA"/>
</dbReference>
<dbReference type="AlphaFoldDB" id="A0A450SY18"/>
<organism evidence="2">
    <name type="scientific">Candidatus Kentrum sp. FW</name>
    <dbReference type="NCBI Taxonomy" id="2126338"/>
    <lineage>
        <taxon>Bacteria</taxon>
        <taxon>Pseudomonadati</taxon>
        <taxon>Pseudomonadota</taxon>
        <taxon>Gammaproteobacteria</taxon>
        <taxon>Candidatus Kentrum</taxon>
    </lineage>
</organism>
<evidence type="ECO:0000256" key="1">
    <source>
        <dbReference type="SAM" id="MobiDB-lite"/>
    </source>
</evidence>
<sequence>MKTATMAEINREAEIGELLIRKLGVADAARLMSQFTRIGDYTAERHQWLGNLSLDDIRRDIEENEEKFRLSRGKKPDSSVAVASVSAACDEVSRLLEKDQRDRAIRVAEYVLRHEIEGSPEDFKRLGQRLAEARLHRPAAKIVLKGLQRFPQDISLLSSAEEHLESIGDDDTLRKVKERRQMLQLLGTKNRKDGSPELPFVPPRQEKTPDTWQRYPEYLNCPENLH</sequence>
<gene>
    <name evidence="2" type="ORF">BECKFW1821B_GA0114236_10453</name>
</gene>
<name>A0A450SY18_9GAMM</name>
<protein>
    <submittedName>
        <fullName evidence="2">Uncharacterized protein</fullName>
    </submittedName>
</protein>
<accession>A0A450SY18</accession>
<reference evidence="2" key="1">
    <citation type="submission" date="2019-02" db="EMBL/GenBank/DDBJ databases">
        <authorList>
            <person name="Gruber-Vodicka R. H."/>
            <person name="Seah K. B. B."/>
        </authorList>
    </citation>
    <scope>NUCLEOTIDE SEQUENCE</scope>
    <source>
        <strain evidence="2">BECK_BZ106</strain>
    </source>
</reference>